<accession>A0AAE3AZW5</accession>
<evidence type="ECO:0000313" key="1">
    <source>
        <dbReference type="EMBL" id="MCC2168815.1"/>
    </source>
</evidence>
<sequence>MGNGNLDLIRIYVSADSEKRVDLIIRNYPNFLGMVDGYTEGLCYMIENEKESNSKHESGALGVRIQGGNGMSDPTARKAIRNVMLFDALFNCDFSGDIMEGVDCAETYMEDAYVLRNMRKDYALFNSQLSILGTQQDFFTKYLRKEISLTDVAEDQGITYEAARQKIYKIRQRLKRQVISFMDRKIGGMP</sequence>
<protein>
    <submittedName>
        <fullName evidence="1">Uncharacterized protein</fullName>
    </submittedName>
</protein>
<dbReference type="Proteomes" id="UP001199355">
    <property type="component" value="Unassembled WGS sequence"/>
</dbReference>
<keyword evidence="2" id="KW-1185">Reference proteome</keyword>
<gene>
    <name evidence="1" type="ORF">LKD45_14160</name>
</gene>
<dbReference type="EMBL" id="JAJEQF010000047">
    <property type="protein sequence ID" value="MCC2168815.1"/>
    <property type="molecule type" value="Genomic_DNA"/>
</dbReference>
<organism evidence="1 2">
    <name type="scientific">Gallintestinimicrobium propionicum</name>
    <dbReference type="NCBI Taxonomy" id="2981770"/>
    <lineage>
        <taxon>Bacteria</taxon>
        <taxon>Bacillati</taxon>
        <taxon>Bacillota</taxon>
        <taxon>Clostridia</taxon>
        <taxon>Lachnospirales</taxon>
        <taxon>Lachnospiraceae</taxon>
        <taxon>Gallintestinimicrobium</taxon>
    </lineage>
</organism>
<reference evidence="1 2" key="1">
    <citation type="submission" date="2021-10" db="EMBL/GenBank/DDBJ databases">
        <title>Anaerobic single-cell dispensing facilitates the cultivation of human gut bacteria.</title>
        <authorList>
            <person name="Afrizal A."/>
        </authorList>
    </citation>
    <scope>NUCLEOTIDE SEQUENCE [LARGE SCALE GENOMIC DNA]</scope>
    <source>
        <strain evidence="1 2">CLA-AA-H244</strain>
    </source>
</reference>
<dbReference type="AlphaFoldDB" id="A0AAE3AZW5"/>
<evidence type="ECO:0000313" key="2">
    <source>
        <dbReference type="Proteomes" id="UP001199355"/>
    </source>
</evidence>
<comment type="caution">
    <text evidence="1">The sequence shown here is derived from an EMBL/GenBank/DDBJ whole genome shotgun (WGS) entry which is preliminary data.</text>
</comment>
<name>A0AAE3AZW5_9FIRM</name>
<dbReference type="RefSeq" id="WP_308728915.1">
    <property type="nucleotide sequence ID" value="NZ_JAJEQF010000047.1"/>
</dbReference>
<proteinExistence type="predicted"/>